<proteinExistence type="predicted"/>
<dbReference type="CDD" id="cd00067">
    <property type="entry name" value="GAL4"/>
    <property type="match status" value="1"/>
</dbReference>
<keyword evidence="11" id="KW-1185">Reference proteome</keyword>
<evidence type="ECO:0000259" key="9">
    <source>
        <dbReference type="PROSITE" id="PS50048"/>
    </source>
</evidence>
<dbReference type="PANTHER" id="PTHR31845">
    <property type="entry name" value="FINGER DOMAIN PROTEIN, PUTATIVE-RELATED"/>
    <property type="match status" value="1"/>
</dbReference>
<keyword evidence="3" id="KW-0862">Zinc</keyword>
<dbReference type="SUPFAM" id="SSF57701">
    <property type="entry name" value="Zn2/Cys6 DNA-binding domain"/>
    <property type="match status" value="1"/>
</dbReference>
<dbReference type="GO" id="GO:0008270">
    <property type="term" value="F:zinc ion binding"/>
    <property type="evidence" value="ECO:0007669"/>
    <property type="project" value="InterPro"/>
</dbReference>
<feature type="compositionally biased region" description="Basic and acidic residues" evidence="8">
    <location>
        <begin position="33"/>
        <end position="46"/>
    </location>
</feature>
<reference evidence="10 11" key="1">
    <citation type="journal article" date="2013" name="BMC Genomics">
        <title>Genomics-driven discovery of the pneumocandin biosynthetic gene cluster in the fungus Glarea lozoyensis.</title>
        <authorList>
            <person name="Chen L."/>
            <person name="Yue Q."/>
            <person name="Zhang X."/>
            <person name="Xiang M."/>
            <person name="Wang C."/>
            <person name="Li S."/>
            <person name="Che Y."/>
            <person name="Ortiz-Lopez F.J."/>
            <person name="Bills G.F."/>
            <person name="Liu X."/>
            <person name="An Z."/>
        </authorList>
    </citation>
    <scope>NUCLEOTIDE SEQUENCE [LARGE SCALE GENOMIC DNA]</scope>
    <source>
        <strain evidence="11">ATCC 20868 / MF5171</strain>
    </source>
</reference>
<dbReference type="GO" id="GO:0000976">
    <property type="term" value="F:transcription cis-regulatory region binding"/>
    <property type="evidence" value="ECO:0007669"/>
    <property type="project" value="TreeGrafter"/>
</dbReference>
<feature type="region of interest" description="Disordered" evidence="8">
    <location>
        <begin position="581"/>
        <end position="605"/>
    </location>
</feature>
<dbReference type="InterPro" id="IPR051089">
    <property type="entry name" value="prtT"/>
</dbReference>
<dbReference type="AlphaFoldDB" id="S3CTH2"/>
<dbReference type="STRING" id="1116229.S3CTH2"/>
<dbReference type="PANTHER" id="PTHR31845:SF21">
    <property type="entry name" value="REGULATORY PROTEIN LEU3"/>
    <property type="match status" value="1"/>
</dbReference>
<dbReference type="HOGENOM" id="CLU_015609_0_0_1"/>
<accession>S3CTH2</accession>
<evidence type="ECO:0000256" key="3">
    <source>
        <dbReference type="ARBA" id="ARBA00022833"/>
    </source>
</evidence>
<dbReference type="InterPro" id="IPR036864">
    <property type="entry name" value="Zn2-C6_fun-type_DNA-bd_sf"/>
</dbReference>
<dbReference type="PROSITE" id="PS00463">
    <property type="entry name" value="ZN2_CY6_FUNGAL_1"/>
    <property type="match status" value="1"/>
</dbReference>
<dbReference type="EMBL" id="KE145368">
    <property type="protein sequence ID" value="EPE28319.1"/>
    <property type="molecule type" value="Genomic_DNA"/>
</dbReference>
<feature type="compositionally biased region" description="Basic and acidic residues" evidence="8">
    <location>
        <begin position="15"/>
        <end position="25"/>
    </location>
</feature>
<sequence length="654" mass="72996">MDFNTNPQRPIAIQDEGRMSQENRMPHPPQINRESDARTSPDHGQAHDQNMGGVGPSHEGMKPMKRACNDCRQQKLRCDVVQSPFAPCSRCRKLGKNCTVDTLFKRVGRRDKYSEMQREIEELRWKLRRATQGALPMPRQDPSILSAEEATGSVRTTTNRELGHFTVSGELLDDLFKQFFTLYHPLLPFLDPNQGPDHYFRLSPVLGWSIVMVGGRRFEREPSLRSTLTPDYVKLLWSAISEPPQPYHIVKALCIVCFWPIPTDSLSKDATAQLSALMMQIALQNMLHLDHRAQIPFRGELSEAEQRDRLMTWAACNIVAQSTSTYLGLPPNTVYEGVLGSDFTFLSPHQIPDELIGQLKVAQLCNTFTKEFYCNDNQPNGLVAESERASILETLRALYTRLEIGLAGHLSFITKLHLDATNVHLNAFAFLLPRGTAAYDEGLLDLYKAICVFLQGVMDNETSTGTLLEHCSSFIAHTIFSSTFALVKLLNSSFAGNVDTERGKALFNGIILAARKMSVEKDDLASRVGTRVPLLWRSVSTGGRWSPTQPDPLDFRIQFRMSVSHIFDCHWAFREQLKSKGTPGATVSMDGNETPGEDSASHAENNGLVSGYAGLPFAGLDLDTIEMINSSDWNIGDWTGLPVAPYGYQSILTA</sequence>
<dbReference type="GO" id="GO:0006351">
    <property type="term" value="P:DNA-templated transcription"/>
    <property type="evidence" value="ECO:0007669"/>
    <property type="project" value="InterPro"/>
</dbReference>
<dbReference type="InterPro" id="IPR007219">
    <property type="entry name" value="XnlR_reg_dom"/>
</dbReference>
<feature type="domain" description="Zn(2)-C6 fungal-type" evidence="9">
    <location>
        <begin position="67"/>
        <end position="100"/>
    </location>
</feature>
<dbReference type="Proteomes" id="UP000016922">
    <property type="component" value="Unassembled WGS sequence"/>
</dbReference>
<evidence type="ECO:0000256" key="4">
    <source>
        <dbReference type="ARBA" id="ARBA00023015"/>
    </source>
</evidence>
<evidence type="ECO:0000256" key="1">
    <source>
        <dbReference type="ARBA" id="ARBA00004123"/>
    </source>
</evidence>
<dbReference type="FunFam" id="4.10.240.10:FF:000003">
    <property type="entry name" value="C6 transcription factor (Leu3)"/>
    <property type="match status" value="1"/>
</dbReference>
<name>S3CTH2_GLAL2</name>
<dbReference type="Pfam" id="PF00172">
    <property type="entry name" value="Zn_clus"/>
    <property type="match status" value="1"/>
</dbReference>
<protein>
    <submittedName>
        <fullName evidence="10">Zn2/Cys6 DNA-binding protein</fullName>
    </submittedName>
</protein>
<dbReference type="KEGG" id="glz:GLAREA_09439"/>
<dbReference type="GO" id="GO:0005634">
    <property type="term" value="C:nucleus"/>
    <property type="evidence" value="ECO:0007669"/>
    <property type="project" value="UniProtKB-SubCell"/>
</dbReference>
<dbReference type="OMA" id="HHICPIL"/>
<dbReference type="GO" id="GO:0000981">
    <property type="term" value="F:DNA-binding transcription factor activity, RNA polymerase II-specific"/>
    <property type="evidence" value="ECO:0007669"/>
    <property type="project" value="InterPro"/>
</dbReference>
<dbReference type="Gene3D" id="4.10.240.10">
    <property type="entry name" value="Zn(2)-C6 fungal-type DNA-binding domain"/>
    <property type="match status" value="1"/>
</dbReference>
<dbReference type="CDD" id="cd12148">
    <property type="entry name" value="fungal_TF_MHR"/>
    <property type="match status" value="1"/>
</dbReference>
<dbReference type="RefSeq" id="XP_008084227.1">
    <property type="nucleotide sequence ID" value="XM_008086036.1"/>
</dbReference>
<feature type="region of interest" description="Disordered" evidence="8">
    <location>
        <begin position="1"/>
        <end position="60"/>
    </location>
</feature>
<evidence type="ECO:0000256" key="5">
    <source>
        <dbReference type="ARBA" id="ARBA00023125"/>
    </source>
</evidence>
<dbReference type="GO" id="GO:0001216">
    <property type="term" value="F:DNA-binding transcription activator activity"/>
    <property type="evidence" value="ECO:0007669"/>
    <property type="project" value="UniProtKB-ARBA"/>
</dbReference>
<dbReference type="PROSITE" id="PS50048">
    <property type="entry name" value="ZN2_CY6_FUNGAL_2"/>
    <property type="match status" value="1"/>
</dbReference>
<keyword evidence="7" id="KW-0539">Nucleus</keyword>
<gene>
    <name evidence="10" type="ORF">GLAREA_09439</name>
</gene>
<dbReference type="Pfam" id="PF04082">
    <property type="entry name" value="Fungal_trans"/>
    <property type="match status" value="1"/>
</dbReference>
<keyword evidence="2" id="KW-0479">Metal-binding</keyword>
<evidence type="ECO:0000256" key="6">
    <source>
        <dbReference type="ARBA" id="ARBA00023163"/>
    </source>
</evidence>
<dbReference type="GeneID" id="19468487"/>
<evidence type="ECO:0000313" key="11">
    <source>
        <dbReference type="Proteomes" id="UP000016922"/>
    </source>
</evidence>
<evidence type="ECO:0000313" key="10">
    <source>
        <dbReference type="EMBL" id="EPE28319.1"/>
    </source>
</evidence>
<dbReference type="eggNOG" id="ENOG502QPVP">
    <property type="taxonomic scope" value="Eukaryota"/>
</dbReference>
<dbReference type="InterPro" id="IPR001138">
    <property type="entry name" value="Zn2Cys6_DnaBD"/>
</dbReference>
<evidence type="ECO:0000256" key="7">
    <source>
        <dbReference type="ARBA" id="ARBA00023242"/>
    </source>
</evidence>
<evidence type="ECO:0000256" key="8">
    <source>
        <dbReference type="SAM" id="MobiDB-lite"/>
    </source>
</evidence>
<organism evidence="10 11">
    <name type="scientific">Glarea lozoyensis (strain ATCC 20868 / MF5171)</name>
    <dbReference type="NCBI Taxonomy" id="1116229"/>
    <lineage>
        <taxon>Eukaryota</taxon>
        <taxon>Fungi</taxon>
        <taxon>Dikarya</taxon>
        <taxon>Ascomycota</taxon>
        <taxon>Pezizomycotina</taxon>
        <taxon>Leotiomycetes</taxon>
        <taxon>Helotiales</taxon>
        <taxon>Helotiaceae</taxon>
        <taxon>Glarea</taxon>
    </lineage>
</organism>
<keyword evidence="6" id="KW-0804">Transcription</keyword>
<evidence type="ECO:0000256" key="2">
    <source>
        <dbReference type="ARBA" id="ARBA00022723"/>
    </source>
</evidence>
<comment type="subcellular location">
    <subcellularLocation>
        <location evidence="1">Nucleus</location>
    </subcellularLocation>
</comment>
<dbReference type="OrthoDB" id="2341546at2759"/>
<dbReference type="SMART" id="SM00066">
    <property type="entry name" value="GAL4"/>
    <property type="match status" value="1"/>
</dbReference>
<keyword evidence="5 10" id="KW-0238">DNA-binding</keyword>
<keyword evidence="4" id="KW-0805">Transcription regulation</keyword>